<proteinExistence type="predicted"/>
<dbReference type="VEuPathDB" id="VectorBase:CSON008601"/>
<reference evidence="1" key="1">
    <citation type="submission" date="2018-04" db="EMBL/GenBank/DDBJ databases">
        <authorList>
            <person name="Go L.Y."/>
            <person name="Mitchell J.A."/>
        </authorList>
    </citation>
    <scope>NUCLEOTIDE SEQUENCE</scope>
    <source>
        <tissue evidence="1">Whole organism</tissue>
    </source>
</reference>
<protein>
    <submittedName>
        <fullName evidence="1">CSON008601 protein</fullName>
    </submittedName>
</protein>
<dbReference type="PANTHER" id="PTHR34410">
    <property type="entry name" value="INTRON-ENCODED HOMING ENDONUCLEASE, PUTATIVE-RELATED"/>
    <property type="match status" value="1"/>
</dbReference>
<dbReference type="PANTHER" id="PTHR34410:SF2">
    <property type="entry name" value="RRNA INTRON-ENCODED HOMING ENDONUCLEASE"/>
    <property type="match status" value="1"/>
</dbReference>
<reference evidence="2" key="2">
    <citation type="submission" date="2018-07" db="EMBL/GenBank/DDBJ databases">
        <authorList>
            <person name="Quirk P.G."/>
            <person name="Krulwich T.A."/>
        </authorList>
    </citation>
    <scope>NUCLEOTIDE SEQUENCE</scope>
</reference>
<organism evidence="1">
    <name type="scientific">Culicoides sonorensis</name>
    <name type="common">Biting midge</name>
    <dbReference type="NCBI Taxonomy" id="179676"/>
    <lineage>
        <taxon>Eukaryota</taxon>
        <taxon>Metazoa</taxon>
        <taxon>Ecdysozoa</taxon>
        <taxon>Arthropoda</taxon>
        <taxon>Hexapoda</taxon>
        <taxon>Insecta</taxon>
        <taxon>Pterygota</taxon>
        <taxon>Neoptera</taxon>
        <taxon>Endopterygota</taxon>
        <taxon>Diptera</taxon>
        <taxon>Nematocera</taxon>
        <taxon>Chironomoidea</taxon>
        <taxon>Ceratopogonidae</taxon>
        <taxon>Ceratopogoninae</taxon>
        <taxon>Culicoides</taxon>
        <taxon>Monoculicoides</taxon>
    </lineage>
</organism>
<dbReference type="AlphaFoldDB" id="A0A336LFU7"/>
<accession>A0A336LFU7</accession>
<evidence type="ECO:0000313" key="2">
    <source>
        <dbReference type="EMBL" id="SSX34794.1"/>
    </source>
</evidence>
<name>A0A336LFU7_CULSO</name>
<evidence type="ECO:0000313" key="1">
    <source>
        <dbReference type="EMBL" id="SSX15425.1"/>
    </source>
</evidence>
<gene>
    <name evidence="1" type="primary">CSON008601</name>
</gene>
<sequence>MSKWYRQNVYGVPLIGCAISHAQLFITLNKLECSKQAFIALNNLAWNNGIRPRSTVVRLTEAKAFAKDVFLNQERKLEDRRRLDTALVLTALSIASGKPKLGSGGSMVAKLKLKGIDGRAPPGGSGAWPFLVRGMICLVRDALRCPGLHARYNEDINVYPIPKGTGNH</sequence>
<dbReference type="EMBL" id="UFQS01003262">
    <property type="protein sequence ID" value="SSX15425.1"/>
    <property type="molecule type" value="Genomic_DNA"/>
</dbReference>
<dbReference type="EMBL" id="UFQT01003262">
    <property type="protein sequence ID" value="SSX34794.1"/>
    <property type="molecule type" value="Genomic_DNA"/>
</dbReference>